<dbReference type="Proteomes" id="UP000233469">
    <property type="component" value="Unassembled WGS sequence"/>
</dbReference>
<gene>
    <name evidence="2" type="ORF">RhiirC2_788673</name>
</gene>
<dbReference type="AlphaFoldDB" id="A0A2N1MPM9"/>
<accession>A0A2N1MPM9</accession>
<reference evidence="2 3" key="1">
    <citation type="submission" date="2016-04" db="EMBL/GenBank/DDBJ databases">
        <title>Genome analyses suggest a sexual origin of heterokaryosis in a supposedly ancient asexual fungus.</title>
        <authorList>
            <person name="Ropars J."/>
            <person name="Sedzielewska K."/>
            <person name="Noel J."/>
            <person name="Charron P."/>
            <person name="Farinelli L."/>
            <person name="Marton T."/>
            <person name="Kruger M."/>
            <person name="Pelin A."/>
            <person name="Brachmann A."/>
            <person name="Corradi N."/>
        </authorList>
    </citation>
    <scope>NUCLEOTIDE SEQUENCE [LARGE SCALE GENOMIC DNA]</scope>
    <source>
        <strain evidence="2 3">C2</strain>
    </source>
</reference>
<sequence length="178" mass="20510">MLQNISNLLIFDIDEEQEIYNDNNMNFSDTYFPQFFIQSLYNFNNEFGDTHQLNGDVIYSKKLRDLELMIIDKDQENYDNTNHRGVTTQDDIELPDIDLKETEEAEELELKVRGSLLDFLKNGRPHSSNAKSKKKDDKSSSKAPNTSNRLKKSDNSNKKVKGGNSSNKKVLAKILELL</sequence>
<evidence type="ECO:0000313" key="2">
    <source>
        <dbReference type="EMBL" id="PKK63603.1"/>
    </source>
</evidence>
<evidence type="ECO:0000313" key="3">
    <source>
        <dbReference type="Proteomes" id="UP000233469"/>
    </source>
</evidence>
<name>A0A2N1MPM9_9GLOM</name>
<evidence type="ECO:0000256" key="1">
    <source>
        <dbReference type="SAM" id="MobiDB-lite"/>
    </source>
</evidence>
<comment type="caution">
    <text evidence="2">The sequence shown here is derived from an EMBL/GenBank/DDBJ whole genome shotgun (WGS) entry which is preliminary data.</text>
</comment>
<proteinExistence type="predicted"/>
<dbReference type="VEuPathDB" id="FungiDB:FUN_019149"/>
<feature type="region of interest" description="Disordered" evidence="1">
    <location>
        <begin position="121"/>
        <end position="167"/>
    </location>
</feature>
<organism evidence="2 3">
    <name type="scientific">Rhizophagus irregularis</name>
    <dbReference type="NCBI Taxonomy" id="588596"/>
    <lineage>
        <taxon>Eukaryota</taxon>
        <taxon>Fungi</taxon>
        <taxon>Fungi incertae sedis</taxon>
        <taxon>Mucoromycota</taxon>
        <taxon>Glomeromycotina</taxon>
        <taxon>Glomeromycetes</taxon>
        <taxon>Glomerales</taxon>
        <taxon>Glomeraceae</taxon>
        <taxon>Rhizophagus</taxon>
    </lineage>
</organism>
<reference evidence="2 3" key="2">
    <citation type="submission" date="2017-10" db="EMBL/GenBank/DDBJ databases">
        <title>Extensive intraspecific genome diversity in a model arbuscular mycorrhizal fungus.</title>
        <authorList>
            <person name="Chen E.C.H."/>
            <person name="Morin E."/>
            <person name="Baudet D."/>
            <person name="Noel J."/>
            <person name="Ndikumana S."/>
            <person name="Charron P."/>
            <person name="St-Onge C."/>
            <person name="Giorgi J."/>
            <person name="Grigoriev I.V."/>
            <person name="Roux C."/>
            <person name="Martin F.M."/>
            <person name="Corradi N."/>
        </authorList>
    </citation>
    <scope>NUCLEOTIDE SEQUENCE [LARGE SCALE GENOMIC DNA]</scope>
    <source>
        <strain evidence="2 3">C2</strain>
    </source>
</reference>
<dbReference type="VEuPathDB" id="FungiDB:RhiirFUN_020588"/>
<protein>
    <submittedName>
        <fullName evidence="2">Uncharacterized protein</fullName>
    </submittedName>
</protein>
<dbReference type="EMBL" id="LLXL01001612">
    <property type="protein sequence ID" value="PKK63603.1"/>
    <property type="molecule type" value="Genomic_DNA"/>
</dbReference>